<feature type="region of interest" description="Disordered" evidence="1">
    <location>
        <begin position="45"/>
        <end position="93"/>
    </location>
</feature>
<accession>A0A0A8LCR3</accession>
<keyword evidence="2" id="KW-0812">Transmembrane</keyword>
<feature type="transmembrane region" description="Helical" evidence="2">
    <location>
        <begin position="20"/>
        <end position="39"/>
    </location>
</feature>
<proteinExistence type="predicted"/>
<comment type="caution">
    <text evidence="3">The sequence shown here is derived from an EMBL/GenBank/DDBJ whole genome shotgun (WGS) entry which is preliminary data.</text>
</comment>
<gene>
    <name evidence="3" type="ORF">KLDO_g4127</name>
</gene>
<protein>
    <submittedName>
        <fullName evidence="3">WGS project CCBQ000000000 data, contig 00015</fullName>
    </submittedName>
</protein>
<evidence type="ECO:0000313" key="4">
    <source>
        <dbReference type="Proteomes" id="UP000031516"/>
    </source>
</evidence>
<feature type="compositionally biased region" description="Acidic residues" evidence="1">
    <location>
        <begin position="56"/>
        <end position="74"/>
    </location>
</feature>
<evidence type="ECO:0000256" key="1">
    <source>
        <dbReference type="SAM" id="MobiDB-lite"/>
    </source>
</evidence>
<reference evidence="3 4" key="1">
    <citation type="submission" date="2014-03" db="EMBL/GenBank/DDBJ databases">
        <title>The genome of Kluyveromyces dobzhanskii.</title>
        <authorList>
            <person name="Nystedt B."/>
            <person name="Astrom S."/>
        </authorList>
    </citation>
    <scope>NUCLEOTIDE SEQUENCE [LARGE SCALE GENOMIC DNA]</scope>
    <source>
        <strain evidence="3 4">CBS 2104</strain>
    </source>
</reference>
<organism evidence="3 4">
    <name type="scientific">Kluyveromyces dobzhanskii CBS 2104</name>
    <dbReference type="NCBI Taxonomy" id="1427455"/>
    <lineage>
        <taxon>Eukaryota</taxon>
        <taxon>Fungi</taxon>
        <taxon>Dikarya</taxon>
        <taxon>Ascomycota</taxon>
        <taxon>Saccharomycotina</taxon>
        <taxon>Saccharomycetes</taxon>
        <taxon>Saccharomycetales</taxon>
        <taxon>Saccharomycetaceae</taxon>
        <taxon>Kluyveromyces</taxon>
    </lineage>
</organism>
<dbReference type="Proteomes" id="UP000031516">
    <property type="component" value="Unassembled WGS sequence"/>
</dbReference>
<dbReference type="EMBL" id="CCBQ010000045">
    <property type="protein sequence ID" value="CDO95903.1"/>
    <property type="molecule type" value="Genomic_DNA"/>
</dbReference>
<name>A0A0A8LCR3_9SACH</name>
<evidence type="ECO:0000256" key="2">
    <source>
        <dbReference type="SAM" id="Phobius"/>
    </source>
</evidence>
<keyword evidence="2" id="KW-0472">Membrane</keyword>
<sequence>MVEFGGNDAYRTIHVSQKLILLLHWSMMMVPAFIQIRMMEKVKTQFSSSEGNTEVGPEEDEEQNVDDVDDDDDLSIVGEINNSSLIPREPQSDLSVEAGQNVNNCKVAEQGTAMQQ</sequence>
<evidence type="ECO:0000313" key="3">
    <source>
        <dbReference type="EMBL" id="CDO95903.1"/>
    </source>
</evidence>
<keyword evidence="2" id="KW-1133">Transmembrane helix</keyword>
<dbReference type="AlphaFoldDB" id="A0A0A8LCR3"/>
<keyword evidence="4" id="KW-1185">Reference proteome</keyword>